<dbReference type="Pfam" id="PF13409">
    <property type="entry name" value="GST_N_2"/>
    <property type="match status" value="1"/>
</dbReference>
<feature type="domain" description="GST N-terminal" evidence="1">
    <location>
        <begin position="1"/>
        <end position="82"/>
    </location>
</feature>
<evidence type="ECO:0000313" key="3">
    <source>
        <dbReference type="EMBL" id="QJR15973.1"/>
    </source>
</evidence>
<dbReference type="PROSITE" id="PS50404">
    <property type="entry name" value="GST_NTER"/>
    <property type="match status" value="1"/>
</dbReference>
<dbReference type="InterPro" id="IPR004046">
    <property type="entry name" value="GST_C"/>
</dbReference>
<dbReference type="Proteomes" id="UP000503096">
    <property type="component" value="Chromosome"/>
</dbReference>
<dbReference type="Gene3D" id="3.40.30.10">
    <property type="entry name" value="Glutaredoxin"/>
    <property type="match status" value="1"/>
</dbReference>
<protein>
    <recommendedName>
        <fullName evidence="5">Glutathione S-transferase</fullName>
    </recommendedName>
</protein>
<dbReference type="InterPro" id="IPR036282">
    <property type="entry name" value="Glutathione-S-Trfase_C_sf"/>
</dbReference>
<feature type="domain" description="GST C-terminal" evidence="2">
    <location>
        <begin position="91"/>
        <end position="218"/>
    </location>
</feature>
<evidence type="ECO:0000259" key="2">
    <source>
        <dbReference type="PROSITE" id="PS50405"/>
    </source>
</evidence>
<proteinExistence type="predicted"/>
<dbReference type="InterPro" id="IPR010987">
    <property type="entry name" value="Glutathione-S-Trfase_C-like"/>
</dbReference>
<dbReference type="SFLD" id="SFLDS00019">
    <property type="entry name" value="Glutathione_Transferase_(cytos"/>
    <property type="match status" value="1"/>
</dbReference>
<dbReference type="PANTHER" id="PTHR44051">
    <property type="entry name" value="GLUTATHIONE S-TRANSFERASE-RELATED"/>
    <property type="match status" value="1"/>
</dbReference>
<sequence>MALVFYHGHGSPYSWRVWLALEHIGVPYELKVLSFQDKDTTKPEFVAINPRHKVPTITDDGFGLWESIPILEYLDERFPNADAAKRLYPGDAKNRARIRRLVREAEEYLGVEGVDLVVDEYFFKKDEAPDLERVEKGRAKVAEELKIFERELRGDFLTGESPTAADYVLLPLLGYCKRLTVRKPEARLTELIPAGLSAWMKRMEALPFYDKTFPPHWR</sequence>
<dbReference type="RefSeq" id="WP_171163711.1">
    <property type="nucleotide sequence ID" value="NZ_CP053073.1"/>
</dbReference>
<evidence type="ECO:0000313" key="4">
    <source>
        <dbReference type="Proteomes" id="UP000503096"/>
    </source>
</evidence>
<dbReference type="Gene3D" id="1.20.1050.10">
    <property type="match status" value="1"/>
</dbReference>
<dbReference type="KEGG" id="upl:DSM104440_02801"/>
<dbReference type="AlphaFoldDB" id="A0A6M4HBG9"/>
<dbReference type="PANTHER" id="PTHR44051:SF8">
    <property type="entry name" value="GLUTATHIONE S-TRANSFERASE GSTA"/>
    <property type="match status" value="1"/>
</dbReference>
<dbReference type="CDD" id="cd00299">
    <property type="entry name" value="GST_C_family"/>
    <property type="match status" value="1"/>
</dbReference>
<dbReference type="EMBL" id="CP053073">
    <property type="protein sequence ID" value="QJR15973.1"/>
    <property type="molecule type" value="Genomic_DNA"/>
</dbReference>
<reference evidence="3 4" key="1">
    <citation type="submission" date="2020-04" db="EMBL/GenBank/DDBJ databases">
        <title>Usitatibacter rugosus gen. nov., sp. nov. and Usitatibacter palustris sp. nov., novel members of Usitatibacteraceae fam. nov. within the order Nitrosomonadales isolated from soil.</title>
        <authorList>
            <person name="Huber K.J."/>
            <person name="Neumann-Schaal M."/>
            <person name="Geppert A."/>
            <person name="Luckner M."/>
            <person name="Wanner G."/>
            <person name="Overmann J."/>
        </authorList>
    </citation>
    <scope>NUCLEOTIDE SEQUENCE [LARGE SCALE GENOMIC DNA]</scope>
    <source>
        <strain evidence="3 4">Swamp67</strain>
    </source>
</reference>
<keyword evidence="4" id="KW-1185">Reference proteome</keyword>
<dbReference type="InterPro" id="IPR036249">
    <property type="entry name" value="Thioredoxin-like_sf"/>
</dbReference>
<gene>
    <name evidence="3" type="ORF">DSM104440_02801</name>
</gene>
<dbReference type="SUPFAM" id="SSF52833">
    <property type="entry name" value="Thioredoxin-like"/>
    <property type="match status" value="1"/>
</dbReference>
<name>A0A6M4HBG9_9PROT</name>
<dbReference type="Pfam" id="PF00043">
    <property type="entry name" value="GST_C"/>
    <property type="match status" value="1"/>
</dbReference>
<dbReference type="CDD" id="cd00570">
    <property type="entry name" value="GST_N_family"/>
    <property type="match status" value="1"/>
</dbReference>
<evidence type="ECO:0000259" key="1">
    <source>
        <dbReference type="PROSITE" id="PS50404"/>
    </source>
</evidence>
<dbReference type="InterPro" id="IPR040079">
    <property type="entry name" value="Glutathione_S-Trfase"/>
</dbReference>
<dbReference type="InterPro" id="IPR004045">
    <property type="entry name" value="Glutathione_S-Trfase_N"/>
</dbReference>
<dbReference type="PROSITE" id="PS50405">
    <property type="entry name" value="GST_CTER"/>
    <property type="match status" value="1"/>
</dbReference>
<evidence type="ECO:0008006" key="5">
    <source>
        <dbReference type="Google" id="ProtNLM"/>
    </source>
</evidence>
<dbReference type="SUPFAM" id="SSF47616">
    <property type="entry name" value="GST C-terminal domain-like"/>
    <property type="match status" value="1"/>
</dbReference>
<dbReference type="InParanoid" id="A0A6M4HBG9"/>
<dbReference type="SFLD" id="SFLDG00358">
    <property type="entry name" value="Main_(cytGST)"/>
    <property type="match status" value="1"/>
</dbReference>
<accession>A0A6M4HBG9</accession>
<organism evidence="3 4">
    <name type="scientific">Usitatibacter palustris</name>
    <dbReference type="NCBI Taxonomy" id="2732487"/>
    <lineage>
        <taxon>Bacteria</taxon>
        <taxon>Pseudomonadati</taxon>
        <taxon>Pseudomonadota</taxon>
        <taxon>Betaproteobacteria</taxon>
        <taxon>Nitrosomonadales</taxon>
        <taxon>Usitatibacteraceae</taxon>
        <taxon>Usitatibacter</taxon>
    </lineage>
</organism>